<protein>
    <submittedName>
        <fullName evidence="1">Transcriptional regulator</fullName>
    </submittedName>
</protein>
<name>A0A243R082_9ACTN</name>
<dbReference type="RefSeq" id="WP_086578246.1">
    <property type="nucleotide sequence ID" value="NZ_NGFP01000286.1"/>
</dbReference>
<dbReference type="InterPro" id="IPR036390">
    <property type="entry name" value="WH_DNA-bd_sf"/>
</dbReference>
<dbReference type="InterPro" id="IPR011991">
    <property type="entry name" value="ArsR-like_HTH"/>
</dbReference>
<dbReference type="PANTHER" id="PTHR43132:SF8">
    <property type="entry name" value="HTH-TYPE TRANSCRIPTIONAL REGULATOR KMTR"/>
    <property type="match status" value="1"/>
</dbReference>
<gene>
    <name evidence="1" type="ORF">CA984_38065</name>
</gene>
<dbReference type="CDD" id="cd00090">
    <property type="entry name" value="HTH_ARSR"/>
    <property type="match status" value="1"/>
</dbReference>
<organism evidence="1 2">
    <name type="scientific">Streptosporangium minutum</name>
    <dbReference type="NCBI Taxonomy" id="569862"/>
    <lineage>
        <taxon>Bacteria</taxon>
        <taxon>Bacillati</taxon>
        <taxon>Actinomycetota</taxon>
        <taxon>Actinomycetes</taxon>
        <taxon>Streptosporangiales</taxon>
        <taxon>Streptosporangiaceae</taxon>
        <taxon>Streptosporangium</taxon>
    </lineage>
</organism>
<dbReference type="Gene3D" id="1.10.10.10">
    <property type="entry name" value="Winged helix-like DNA-binding domain superfamily/Winged helix DNA-binding domain"/>
    <property type="match status" value="1"/>
</dbReference>
<sequence length="324" mass="34845">MMRLHFSDTDLRRITFAPAPNPLWETVLSVRLMRGAPTGRTWTRPGVRHLHRQVKGSLPERAGVLAPLVAPKSPVPGFLLQPDAGDFATSVELVRQTPDWQLAIELSLLSPAQRAGRWADELAGGAPWARQTLADDLYGYFASAVEPLWPQIQAEAAADRALRSETLLRGGVDALLATLHPDCRWRPPTLHIPVPGDHDFPLGGRGLVLIPSYFVPRPMVLYRDHAATVLVYPIFVADRFTGPGDVLGRLIGRTRAAVLATLRAPATTTSVAERVGISLASASEHTTVLRNAGLVSTTRTGGAVLHVLTPLGEALLYSGSSAGS</sequence>
<dbReference type="InterPro" id="IPR051011">
    <property type="entry name" value="Metal_resp_trans_reg"/>
</dbReference>
<dbReference type="EMBL" id="NGFP01000286">
    <property type="protein sequence ID" value="OUC87798.1"/>
    <property type="molecule type" value="Genomic_DNA"/>
</dbReference>
<dbReference type="AlphaFoldDB" id="A0A243R082"/>
<accession>A0A243R082</accession>
<proteinExistence type="predicted"/>
<keyword evidence="2" id="KW-1185">Reference proteome</keyword>
<evidence type="ECO:0000313" key="1">
    <source>
        <dbReference type="EMBL" id="OUC87798.1"/>
    </source>
</evidence>
<reference evidence="1 2" key="1">
    <citation type="submission" date="2017-05" db="EMBL/GenBank/DDBJ databases">
        <title>Biotechnological potential of actinobacteria isolated from South African environments.</title>
        <authorList>
            <person name="Le Roes-Hill M."/>
            <person name="Prins A."/>
            <person name="Durrell K.A."/>
        </authorList>
    </citation>
    <scope>NUCLEOTIDE SEQUENCE [LARGE SCALE GENOMIC DNA]</scope>
    <source>
        <strain evidence="1">M26</strain>
    </source>
</reference>
<dbReference type="SUPFAM" id="SSF46785">
    <property type="entry name" value="Winged helix' DNA-binding domain"/>
    <property type="match status" value="1"/>
</dbReference>
<comment type="caution">
    <text evidence="1">The sequence shown here is derived from an EMBL/GenBank/DDBJ whole genome shotgun (WGS) entry which is preliminary data.</text>
</comment>
<dbReference type="InterPro" id="IPR036388">
    <property type="entry name" value="WH-like_DNA-bd_sf"/>
</dbReference>
<evidence type="ECO:0000313" key="2">
    <source>
        <dbReference type="Proteomes" id="UP000194761"/>
    </source>
</evidence>
<dbReference type="Proteomes" id="UP000194761">
    <property type="component" value="Unassembled WGS sequence"/>
</dbReference>
<dbReference type="PANTHER" id="PTHR43132">
    <property type="entry name" value="ARSENICAL RESISTANCE OPERON REPRESSOR ARSR-RELATED"/>
    <property type="match status" value="1"/>
</dbReference>